<dbReference type="InterPro" id="IPR036770">
    <property type="entry name" value="Ankyrin_rpt-contain_sf"/>
</dbReference>
<dbReference type="OrthoDB" id="20872at2759"/>
<dbReference type="Proteomes" id="UP000800200">
    <property type="component" value="Unassembled WGS sequence"/>
</dbReference>
<protein>
    <submittedName>
        <fullName evidence="4">Ankyrin</fullName>
    </submittedName>
</protein>
<dbReference type="Pfam" id="PF12796">
    <property type="entry name" value="Ank_2"/>
    <property type="match status" value="1"/>
</dbReference>
<keyword evidence="1" id="KW-0677">Repeat</keyword>
<proteinExistence type="predicted"/>
<accession>A0A6A6DZ06</accession>
<keyword evidence="2 3" id="KW-0040">ANK repeat</keyword>
<dbReference type="PANTHER" id="PTHR24198:SF165">
    <property type="entry name" value="ANKYRIN REPEAT-CONTAINING PROTEIN-RELATED"/>
    <property type="match status" value="1"/>
</dbReference>
<evidence type="ECO:0000313" key="5">
    <source>
        <dbReference type="Proteomes" id="UP000800200"/>
    </source>
</evidence>
<dbReference type="Gene3D" id="1.25.40.20">
    <property type="entry name" value="Ankyrin repeat-containing domain"/>
    <property type="match status" value="1"/>
</dbReference>
<evidence type="ECO:0000256" key="1">
    <source>
        <dbReference type="ARBA" id="ARBA00022737"/>
    </source>
</evidence>
<name>A0A6A6DZ06_9PEZI</name>
<reference evidence="4" key="1">
    <citation type="journal article" date="2020" name="Stud. Mycol.">
        <title>101 Dothideomycetes genomes: a test case for predicting lifestyles and emergence of pathogens.</title>
        <authorList>
            <person name="Haridas S."/>
            <person name="Albert R."/>
            <person name="Binder M."/>
            <person name="Bloem J."/>
            <person name="Labutti K."/>
            <person name="Salamov A."/>
            <person name="Andreopoulos B."/>
            <person name="Baker S."/>
            <person name="Barry K."/>
            <person name="Bills G."/>
            <person name="Bluhm B."/>
            <person name="Cannon C."/>
            <person name="Castanera R."/>
            <person name="Culley D."/>
            <person name="Daum C."/>
            <person name="Ezra D."/>
            <person name="Gonzalez J."/>
            <person name="Henrissat B."/>
            <person name="Kuo A."/>
            <person name="Liang C."/>
            <person name="Lipzen A."/>
            <person name="Lutzoni F."/>
            <person name="Magnuson J."/>
            <person name="Mondo S."/>
            <person name="Nolan M."/>
            <person name="Ohm R."/>
            <person name="Pangilinan J."/>
            <person name="Park H.-J."/>
            <person name="Ramirez L."/>
            <person name="Alfaro M."/>
            <person name="Sun H."/>
            <person name="Tritt A."/>
            <person name="Yoshinaga Y."/>
            <person name="Zwiers L.-H."/>
            <person name="Turgeon B."/>
            <person name="Goodwin S."/>
            <person name="Spatafora J."/>
            <person name="Crous P."/>
            <person name="Grigoriev I."/>
        </authorList>
    </citation>
    <scope>NUCLEOTIDE SEQUENCE</scope>
    <source>
        <strain evidence="4">CBS 207.26</strain>
    </source>
</reference>
<evidence type="ECO:0000256" key="2">
    <source>
        <dbReference type="ARBA" id="ARBA00023043"/>
    </source>
</evidence>
<sequence>MFKAAVKGNTRVIEWLLEQGVDPVKLTYDETLVPLHAAAYNGKLDCAKVLVEQAGMDVNSKDDIGGTPLIRAAWGGNVEMVR</sequence>
<dbReference type="InterPro" id="IPR002110">
    <property type="entry name" value="Ankyrin_rpt"/>
</dbReference>
<dbReference type="AlphaFoldDB" id="A0A6A6DZ06"/>
<dbReference type="PANTHER" id="PTHR24198">
    <property type="entry name" value="ANKYRIN REPEAT AND PROTEIN KINASE DOMAIN-CONTAINING PROTEIN"/>
    <property type="match status" value="1"/>
</dbReference>
<gene>
    <name evidence="4" type="ORF">K469DRAFT_581133</name>
</gene>
<keyword evidence="5" id="KW-1185">Reference proteome</keyword>
<feature type="repeat" description="ANK" evidence="3">
    <location>
        <begin position="30"/>
        <end position="63"/>
    </location>
</feature>
<evidence type="ECO:0000313" key="4">
    <source>
        <dbReference type="EMBL" id="KAF2184005.1"/>
    </source>
</evidence>
<dbReference type="SUPFAM" id="SSF48403">
    <property type="entry name" value="Ankyrin repeat"/>
    <property type="match status" value="1"/>
</dbReference>
<dbReference type="PROSITE" id="PS50088">
    <property type="entry name" value="ANK_REPEAT"/>
    <property type="match status" value="1"/>
</dbReference>
<dbReference type="EMBL" id="ML994640">
    <property type="protein sequence ID" value="KAF2184005.1"/>
    <property type="molecule type" value="Genomic_DNA"/>
</dbReference>
<organism evidence="4 5">
    <name type="scientific">Zopfia rhizophila CBS 207.26</name>
    <dbReference type="NCBI Taxonomy" id="1314779"/>
    <lineage>
        <taxon>Eukaryota</taxon>
        <taxon>Fungi</taxon>
        <taxon>Dikarya</taxon>
        <taxon>Ascomycota</taxon>
        <taxon>Pezizomycotina</taxon>
        <taxon>Dothideomycetes</taxon>
        <taxon>Dothideomycetes incertae sedis</taxon>
        <taxon>Zopfiaceae</taxon>
        <taxon>Zopfia</taxon>
    </lineage>
</organism>
<evidence type="ECO:0000256" key="3">
    <source>
        <dbReference type="PROSITE-ProRule" id="PRU00023"/>
    </source>
</evidence>